<evidence type="ECO:0000256" key="2">
    <source>
        <dbReference type="ARBA" id="ARBA00005046"/>
    </source>
</evidence>
<dbReference type="HOGENOM" id="CLU_074693_1_1_9"/>
<dbReference type="PANTHER" id="PTHR22960">
    <property type="entry name" value="MOLYBDOPTERIN COFACTOR SYNTHESIS PROTEIN A"/>
    <property type="match status" value="1"/>
</dbReference>
<feature type="domain" description="Molybdopterin cofactor biosynthesis C (MoaC)" evidence="7">
    <location>
        <begin position="14"/>
        <end position="149"/>
    </location>
</feature>
<dbReference type="RefSeq" id="WP_003485772.1">
    <property type="nucleotide sequence ID" value="NZ_JXSU01000007.1"/>
</dbReference>
<dbReference type="InterPro" id="IPR050105">
    <property type="entry name" value="MoCo_biosynth_MoaA/MoaC"/>
</dbReference>
<comment type="subunit">
    <text evidence="6">Homohexamer; trimer of dimers.</text>
</comment>
<protein>
    <recommendedName>
        <fullName evidence="3 6">Cyclic pyranopterin monophosphate synthase</fullName>
        <ecNumber evidence="3 6">4.6.1.17</ecNumber>
    </recommendedName>
    <alternativeName>
        <fullName evidence="6">Molybdenum cofactor biosynthesis protein C</fullName>
    </alternativeName>
</protein>
<dbReference type="NCBIfam" id="TIGR00581">
    <property type="entry name" value="moaC"/>
    <property type="match status" value="1"/>
</dbReference>
<dbReference type="GO" id="GO:0006777">
    <property type="term" value="P:Mo-molybdopterin cofactor biosynthetic process"/>
    <property type="evidence" value="ECO:0007669"/>
    <property type="project" value="UniProtKB-UniRule"/>
</dbReference>
<proteinExistence type="inferred from homology"/>
<comment type="pathway">
    <text evidence="2 6">Cofactor biosynthesis; molybdopterin biosynthesis.</text>
</comment>
<dbReference type="Gene3D" id="3.30.70.640">
    <property type="entry name" value="Molybdopterin cofactor biosynthesis C (MoaC) domain"/>
    <property type="match status" value="1"/>
</dbReference>
<evidence type="ECO:0000313" key="8">
    <source>
        <dbReference type="EMBL" id="KIS23873.1"/>
    </source>
</evidence>
<feature type="binding site" evidence="6">
    <location>
        <begin position="112"/>
        <end position="113"/>
    </location>
    <ligand>
        <name>substrate</name>
    </ligand>
</feature>
<evidence type="ECO:0000259" key="7">
    <source>
        <dbReference type="Pfam" id="PF01967"/>
    </source>
</evidence>
<accession>A0A0D0ZZ73</accession>
<dbReference type="AlphaFoldDB" id="A0A0D0ZZ73"/>
<dbReference type="CDD" id="cd01420">
    <property type="entry name" value="MoaC_PE"/>
    <property type="match status" value="1"/>
</dbReference>
<gene>
    <name evidence="6 8" type="primary">moaC</name>
    <name evidence="8" type="ORF">N495_09790</name>
</gene>
<dbReference type="PATRIC" id="fig|1379739.3.peg.2318"/>
<evidence type="ECO:0000256" key="1">
    <source>
        <dbReference type="ARBA" id="ARBA00001637"/>
    </source>
</evidence>
<feature type="active site" evidence="6">
    <location>
        <position position="127"/>
    </location>
</feature>
<dbReference type="InterPro" id="IPR002820">
    <property type="entry name" value="Mopterin_CF_biosynth-C_dom"/>
</dbReference>
<dbReference type="NCBIfam" id="NF006870">
    <property type="entry name" value="PRK09364.1"/>
    <property type="match status" value="1"/>
</dbReference>
<evidence type="ECO:0000256" key="5">
    <source>
        <dbReference type="ARBA" id="ARBA00023239"/>
    </source>
</evidence>
<dbReference type="SUPFAM" id="SSF55040">
    <property type="entry name" value="Molybdenum cofactor biosynthesis protein C, MoaC"/>
    <property type="match status" value="1"/>
</dbReference>
<comment type="similarity">
    <text evidence="6">Belongs to the MoaC family.</text>
</comment>
<dbReference type="UniPathway" id="UPA00344"/>
<comment type="function">
    <text evidence="6">Catalyzes the conversion of (8S)-3',8-cyclo-7,8-dihydroguanosine 5'-triphosphate to cyclic pyranopterin monophosphate (cPMP).</text>
</comment>
<feature type="binding site" evidence="6">
    <location>
        <begin position="74"/>
        <end position="76"/>
    </location>
    <ligand>
        <name>substrate</name>
    </ligand>
</feature>
<keyword evidence="5 6" id="KW-0456">Lyase</keyword>
<dbReference type="InterPro" id="IPR023045">
    <property type="entry name" value="MoaC"/>
</dbReference>
<sequence>MNLTHINKQGRAKMVDVGSKGDTKREAIAYGHINMKRETLNKIKEGTISKGDVLSVAQVAGIMAAKNTANIIPMCHPIMINGCDINFHFDFENNNIDITCSVKNTGKTGVEMEALTAVTVAALTIYDMCKAVDREMIISNVKLMKKDGGKSGLFQREES</sequence>
<name>A0A0D0ZZ73_CLOBO</name>
<dbReference type="InterPro" id="IPR036522">
    <property type="entry name" value="MoaC_sf"/>
</dbReference>
<evidence type="ECO:0000256" key="3">
    <source>
        <dbReference type="ARBA" id="ARBA00012575"/>
    </source>
</evidence>
<evidence type="ECO:0000256" key="4">
    <source>
        <dbReference type="ARBA" id="ARBA00023150"/>
    </source>
</evidence>
<comment type="caution">
    <text evidence="8">The sequence shown here is derived from an EMBL/GenBank/DDBJ whole genome shotgun (WGS) entry which is preliminary data.</text>
</comment>
<dbReference type="Proteomes" id="UP000032250">
    <property type="component" value="Unassembled WGS sequence"/>
</dbReference>
<dbReference type="OrthoDB" id="9794429at2"/>
<keyword evidence="4 6" id="KW-0501">Molybdenum cofactor biosynthesis</keyword>
<dbReference type="GO" id="GO:0061799">
    <property type="term" value="F:cyclic pyranopterin monophosphate synthase activity"/>
    <property type="evidence" value="ECO:0007669"/>
    <property type="project" value="UniProtKB-UniRule"/>
</dbReference>
<organism evidence="8 9">
    <name type="scientific">Clostridium botulinum B2 450</name>
    <dbReference type="NCBI Taxonomy" id="1379739"/>
    <lineage>
        <taxon>Bacteria</taxon>
        <taxon>Bacillati</taxon>
        <taxon>Bacillota</taxon>
        <taxon>Clostridia</taxon>
        <taxon>Eubacteriales</taxon>
        <taxon>Clostridiaceae</taxon>
        <taxon>Clostridium</taxon>
    </lineage>
</organism>
<dbReference type="Pfam" id="PF01967">
    <property type="entry name" value="MoaC"/>
    <property type="match status" value="1"/>
</dbReference>
<dbReference type="EC" id="4.6.1.17" evidence="3 6"/>
<evidence type="ECO:0000313" key="9">
    <source>
        <dbReference type="Proteomes" id="UP000032250"/>
    </source>
</evidence>
<dbReference type="InterPro" id="IPR047594">
    <property type="entry name" value="MoaC_bact/euk"/>
</dbReference>
<dbReference type="HAMAP" id="MF_01224_B">
    <property type="entry name" value="MoaC_B"/>
    <property type="match status" value="1"/>
</dbReference>
<evidence type="ECO:0000256" key="6">
    <source>
        <dbReference type="HAMAP-Rule" id="MF_01224"/>
    </source>
</evidence>
<comment type="catalytic activity">
    <reaction evidence="1 6">
        <text>(8S)-3',8-cyclo-7,8-dihydroguanosine 5'-triphosphate = cyclic pyranopterin phosphate + diphosphate</text>
        <dbReference type="Rhea" id="RHEA:49580"/>
        <dbReference type="ChEBI" id="CHEBI:33019"/>
        <dbReference type="ChEBI" id="CHEBI:59648"/>
        <dbReference type="ChEBI" id="CHEBI:131766"/>
        <dbReference type="EC" id="4.6.1.17"/>
    </reaction>
</comment>
<reference evidence="8 9" key="1">
    <citation type="submission" date="2014-06" db="EMBL/GenBank/DDBJ databases">
        <title>Genome characterization of distinct group I Clostridium botulinum lineages.</title>
        <authorList>
            <person name="Giordani F."/>
            <person name="Anselmo A."/>
            <person name="Fillo S."/>
            <person name="Palozzi A.M."/>
            <person name="Fortunato A."/>
            <person name="Gentile B."/>
            <person name="Ciammaruconi A."/>
            <person name="Anniballi F."/>
            <person name="De Medici D."/>
            <person name="Lista F."/>
        </authorList>
    </citation>
    <scope>NUCLEOTIDE SEQUENCE [LARGE SCALE GENOMIC DNA]</scope>
    <source>
        <strain evidence="8 9">B2 450</strain>
    </source>
</reference>
<dbReference type="EMBL" id="JXSU01000007">
    <property type="protein sequence ID" value="KIS23873.1"/>
    <property type="molecule type" value="Genomic_DNA"/>
</dbReference>